<dbReference type="Proteomes" id="UP001320898">
    <property type="component" value="Unassembled WGS sequence"/>
</dbReference>
<protein>
    <submittedName>
        <fullName evidence="2">DUF5993 family protein</fullName>
    </submittedName>
</protein>
<evidence type="ECO:0000313" key="2">
    <source>
        <dbReference type="EMBL" id="MCT8974893.1"/>
    </source>
</evidence>
<sequence>MMALPFLVPFLALLAAWRGWRGAATGLWALSVVVLLVLFRLHASDAINIDL</sequence>
<name>A0AAW5R884_9HYPH</name>
<proteinExistence type="predicted"/>
<dbReference type="AlphaFoldDB" id="A0AAW5R884"/>
<accession>A0AAW5R884</accession>
<keyword evidence="1" id="KW-1133">Transmembrane helix</keyword>
<dbReference type="InterPro" id="IPR046035">
    <property type="entry name" value="DUF5993"/>
</dbReference>
<dbReference type="RefSeq" id="WP_261618481.1">
    <property type="nucleotide sequence ID" value="NZ_JALIDZ010000017.1"/>
</dbReference>
<reference evidence="2 3" key="1">
    <citation type="submission" date="2022-04" db="EMBL/GenBank/DDBJ databases">
        <authorList>
            <person name="Ye Y.-Q."/>
            <person name="Du Z.-J."/>
        </authorList>
    </citation>
    <scope>NUCLEOTIDE SEQUENCE [LARGE SCALE GENOMIC DNA]</scope>
    <source>
        <strain evidence="2 3">A6E488</strain>
    </source>
</reference>
<evidence type="ECO:0000256" key="1">
    <source>
        <dbReference type="SAM" id="Phobius"/>
    </source>
</evidence>
<keyword evidence="3" id="KW-1185">Reference proteome</keyword>
<dbReference type="EMBL" id="JALIDZ010000017">
    <property type="protein sequence ID" value="MCT8974893.1"/>
    <property type="molecule type" value="Genomic_DNA"/>
</dbReference>
<comment type="caution">
    <text evidence="2">The sequence shown here is derived from an EMBL/GenBank/DDBJ whole genome shotgun (WGS) entry which is preliminary data.</text>
</comment>
<organism evidence="2 3">
    <name type="scientific">Microbaculum marinisediminis</name>
    <dbReference type="NCBI Taxonomy" id="2931392"/>
    <lineage>
        <taxon>Bacteria</taxon>
        <taxon>Pseudomonadati</taxon>
        <taxon>Pseudomonadota</taxon>
        <taxon>Alphaproteobacteria</taxon>
        <taxon>Hyphomicrobiales</taxon>
        <taxon>Tepidamorphaceae</taxon>
        <taxon>Microbaculum</taxon>
    </lineage>
</organism>
<dbReference type="Pfam" id="PF19455">
    <property type="entry name" value="DUF5993"/>
    <property type="match status" value="1"/>
</dbReference>
<keyword evidence="1" id="KW-0472">Membrane</keyword>
<evidence type="ECO:0000313" key="3">
    <source>
        <dbReference type="Proteomes" id="UP001320898"/>
    </source>
</evidence>
<keyword evidence="1" id="KW-0812">Transmembrane</keyword>
<feature type="transmembrane region" description="Helical" evidence="1">
    <location>
        <begin position="25"/>
        <end position="43"/>
    </location>
</feature>
<gene>
    <name evidence="2" type="ORF">MUB46_23795</name>
</gene>